<proteinExistence type="predicted"/>
<dbReference type="Proteomes" id="UP001060085">
    <property type="component" value="Linkage Group LG05"/>
</dbReference>
<comment type="caution">
    <text evidence="1">The sequence shown here is derived from an EMBL/GenBank/DDBJ whole genome shotgun (WGS) entry which is preliminary data.</text>
</comment>
<protein>
    <submittedName>
        <fullName evidence="1">Uncharacterized protein</fullName>
    </submittedName>
</protein>
<name>A0ACC0AT24_CATRO</name>
<sequence length="132" mass="14124">MYQNKIFGAIDFVPAPIDGTLPFVPAPSVGAYPQLMIILIRAPLLLFLSFTLPPSTLTVPLLLCPHPSVHLHAGNCLEPPPLLHRPVASTAAPPSRHHCRCLLSCPPPPLAVAIAISCLCISDREESGLLKE</sequence>
<evidence type="ECO:0000313" key="1">
    <source>
        <dbReference type="EMBL" id="KAI5663425.1"/>
    </source>
</evidence>
<accession>A0ACC0AT24</accession>
<evidence type="ECO:0000313" key="2">
    <source>
        <dbReference type="Proteomes" id="UP001060085"/>
    </source>
</evidence>
<reference evidence="2" key="1">
    <citation type="journal article" date="2023" name="Nat. Plants">
        <title>Single-cell RNA sequencing provides a high-resolution roadmap for understanding the multicellular compartmentation of specialized metabolism.</title>
        <authorList>
            <person name="Sun S."/>
            <person name="Shen X."/>
            <person name="Li Y."/>
            <person name="Li Y."/>
            <person name="Wang S."/>
            <person name="Li R."/>
            <person name="Zhang H."/>
            <person name="Shen G."/>
            <person name="Guo B."/>
            <person name="Wei J."/>
            <person name="Xu J."/>
            <person name="St-Pierre B."/>
            <person name="Chen S."/>
            <person name="Sun C."/>
        </authorList>
    </citation>
    <scope>NUCLEOTIDE SEQUENCE [LARGE SCALE GENOMIC DNA]</scope>
</reference>
<dbReference type="EMBL" id="CM044705">
    <property type="protein sequence ID" value="KAI5663425.1"/>
    <property type="molecule type" value="Genomic_DNA"/>
</dbReference>
<keyword evidence="2" id="KW-1185">Reference proteome</keyword>
<organism evidence="1 2">
    <name type="scientific">Catharanthus roseus</name>
    <name type="common">Madagascar periwinkle</name>
    <name type="synonym">Vinca rosea</name>
    <dbReference type="NCBI Taxonomy" id="4058"/>
    <lineage>
        <taxon>Eukaryota</taxon>
        <taxon>Viridiplantae</taxon>
        <taxon>Streptophyta</taxon>
        <taxon>Embryophyta</taxon>
        <taxon>Tracheophyta</taxon>
        <taxon>Spermatophyta</taxon>
        <taxon>Magnoliopsida</taxon>
        <taxon>eudicotyledons</taxon>
        <taxon>Gunneridae</taxon>
        <taxon>Pentapetalae</taxon>
        <taxon>asterids</taxon>
        <taxon>lamiids</taxon>
        <taxon>Gentianales</taxon>
        <taxon>Apocynaceae</taxon>
        <taxon>Rauvolfioideae</taxon>
        <taxon>Vinceae</taxon>
        <taxon>Catharanthinae</taxon>
        <taxon>Catharanthus</taxon>
    </lineage>
</organism>
<gene>
    <name evidence="1" type="ORF">M9H77_22748</name>
</gene>